<comment type="subcellular location">
    <subcellularLocation>
        <location evidence="1">Cytoplasm</location>
        <location evidence="1">Cytoskeleton</location>
    </subcellularLocation>
</comment>
<evidence type="ECO:0000256" key="8">
    <source>
        <dbReference type="ARBA" id="ARBA00041958"/>
    </source>
</evidence>
<evidence type="ECO:0000256" key="2">
    <source>
        <dbReference type="ARBA" id="ARBA00011375"/>
    </source>
</evidence>
<protein>
    <recommendedName>
        <fullName evidence="7">Regulator of microtubule dynamics protein 1</fullName>
    </recommendedName>
    <alternativeName>
        <fullName evidence="8">Protein FAM82B</fullName>
    </alternativeName>
</protein>
<gene>
    <name evidence="11" type="ORF">OP8BY_0980</name>
</gene>
<evidence type="ECO:0000256" key="6">
    <source>
        <dbReference type="ARBA" id="ARBA00023212"/>
    </source>
</evidence>
<dbReference type="InterPro" id="IPR019734">
    <property type="entry name" value="TPR_rpt"/>
</dbReference>
<evidence type="ECO:0000256" key="7">
    <source>
        <dbReference type="ARBA" id="ARBA00039966"/>
    </source>
</evidence>
<evidence type="ECO:0000256" key="1">
    <source>
        <dbReference type="ARBA" id="ARBA00004245"/>
    </source>
</evidence>
<dbReference type="InterPro" id="IPR011990">
    <property type="entry name" value="TPR-like_helical_dom_sf"/>
</dbReference>
<dbReference type="GO" id="GO:0008017">
    <property type="term" value="F:microtubule binding"/>
    <property type="evidence" value="ECO:0007669"/>
    <property type="project" value="TreeGrafter"/>
</dbReference>
<comment type="caution">
    <text evidence="11">The sequence shown here is derived from an EMBL/GenBank/DDBJ whole genome shotgun (WGS) entry which is preliminary data.</text>
</comment>
<evidence type="ECO:0000256" key="4">
    <source>
        <dbReference type="ARBA" id="ARBA00022737"/>
    </source>
</evidence>
<accession>A0A3E2BQN8</accession>
<keyword evidence="6" id="KW-0206">Cytoskeleton</keyword>
<feature type="repeat" description="TPR" evidence="9">
    <location>
        <begin position="28"/>
        <end position="61"/>
    </location>
</feature>
<dbReference type="InterPro" id="IPR049039">
    <property type="entry name" value="RMD1-3_a_helical_rpt"/>
</dbReference>
<evidence type="ECO:0000256" key="10">
    <source>
        <dbReference type="SAM" id="MobiDB-lite"/>
    </source>
</evidence>
<sequence length="268" mass="30375">MQARTHRLIFLVILGLSLLAGPGLSQTAEEFIKSGDEYYAKWEDQKALAEYLKALEVEPKNYEALWKAARGYVDVADLMTGTGKEVEKQKFEMYVKAERYARQAISVNPNDTWGHFFLSAALGKKVLMLGKKEQIDASKQVRAAVDKAIELDPNNDLAYHALGRWHRRMAEIGGAKRALGSLIYGSIPKGSMEESEKWLKKAVELKPDYINHHLELGRTYVAMKKYDLARQEFNRCLELPEASAKDKQLKEEAKEELANLGKKSPKED</sequence>
<evidence type="ECO:0000313" key="11">
    <source>
        <dbReference type="EMBL" id="RFT17038.1"/>
    </source>
</evidence>
<proteinExistence type="predicted"/>
<dbReference type="GO" id="GO:0005737">
    <property type="term" value="C:cytoplasm"/>
    <property type="evidence" value="ECO:0007669"/>
    <property type="project" value="TreeGrafter"/>
</dbReference>
<dbReference type="Pfam" id="PF21033">
    <property type="entry name" value="RMD1-3"/>
    <property type="match status" value="1"/>
</dbReference>
<dbReference type="Gene3D" id="1.25.40.10">
    <property type="entry name" value="Tetratricopeptide repeat domain"/>
    <property type="match status" value="2"/>
</dbReference>
<dbReference type="AlphaFoldDB" id="A0A3E2BQN8"/>
<dbReference type="GO" id="GO:0005876">
    <property type="term" value="C:spindle microtubule"/>
    <property type="evidence" value="ECO:0007669"/>
    <property type="project" value="TreeGrafter"/>
</dbReference>
<keyword evidence="4" id="KW-0677">Repeat</keyword>
<evidence type="ECO:0000256" key="9">
    <source>
        <dbReference type="PROSITE-ProRule" id="PRU00339"/>
    </source>
</evidence>
<evidence type="ECO:0000256" key="3">
    <source>
        <dbReference type="ARBA" id="ARBA00022490"/>
    </source>
</evidence>
<dbReference type="SMART" id="SM00028">
    <property type="entry name" value="TPR"/>
    <property type="match status" value="2"/>
</dbReference>
<comment type="subunit">
    <text evidence="2">Interacts with microtubules.</text>
</comment>
<feature type="compositionally biased region" description="Basic and acidic residues" evidence="10">
    <location>
        <begin position="243"/>
        <end position="257"/>
    </location>
</feature>
<evidence type="ECO:0000256" key="5">
    <source>
        <dbReference type="ARBA" id="ARBA00022803"/>
    </source>
</evidence>
<dbReference type="Proteomes" id="UP000257323">
    <property type="component" value="Unassembled WGS sequence"/>
</dbReference>
<evidence type="ECO:0000313" key="12">
    <source>
        <dbReference type="Proteomes" id="UP000257323"/>
    </source>
</evidence>
<feature type="repeat" description="TPR" evidence="9">
    <location>
        <begin position="210"/>
        <end position="243"/>
    </location>
</feature>
<keyword evidence="5 9" id="KW-0802">TPR repeat</keyword>
<dbReference type="PANTHER" id="PTHR16056:SF16">
    <property type="entry name" value="REGULATOR OF MICROTUBULE DYNAMICS PROTEIN 1"/>
    <property type="match status" value="1"/>
</dbReference>
<reference evidence="11 12" key="1">
    <citation type="submission" date="2018-08" db="EMBL/GenBank/DDBJ databases">
        <title>Genome analysis of the thermophilic bacterium of the candidate phylum Aminicenantes from deep subsurface aquifer revealed its physiology and ecological role.</title>
        <authorList>
            <person name="Kadnikov V.V."/>
            <person name="Mardanov A.V."/>
            <person name="Beletsky A.V."/>
            <person name="Karnachuk O.V."/>
            <person name="Ravin N.V."/>
        </authorList>
    </citation>
    <scope>NUCLEOTIDE SEQUENCE [LARGE SCALE GENOMIC DNA]</scope>
    <source>
        <strain evidence="11">BY38</strain>
    </source>
</reference>
<dbReference type="PROSITE" id="PS50005">
    <property type="entry name" value="TPR"/>
    <property type="match status" value="2"/>
</dbReference>
<feature type="region of interest" description="Disordered" evidence="10">
    <location>
        <begin position="243"/>
        <end position="268"/>
    </location>
</feature>
<dbReference type="EMBL" id="QUAH01000001">
    <property type="protein sequence ID" value="RFT17038.1"/>
    <property type="molecule type" value="Genomic_DNA"/>
</dbReference>
<keyword evidence="3" id="KW-0963">Cytoplasm</keyword>
<dbReference type="PANTHER" id="PTHR16056">
    <property type="entry name" value="REGULATOR OF MICROTUBULE DYNAMICS PROTEIN"/>
    <property type="match status" value="1"/>
</dbReference>
<organism evidence="11 12">
    <name type="scientific">Candidatus Saccharicenans subterraneus</name>
    <dbReference type="NCBI Taxonomy" id="2508984"/>
    <lineage>
        <taxon>Bacteria</taxon>
        <taxon>Candidatus Aminicenantota</taxon>
        <taxon>Candidatus Aminicenantia</taxon>
        <taxon>Candidatus Aminicenantales</taxon>
        <taxon>Candidatus Saccharicenantaceae</taxon>
        <taxon>Candidatus Saccharicenans</taxon>
    </lineage>
</organism>
<dbReference type="SUPFAM" id="SSF48452">
    <property type="entry name" value="TPR-like"/>
    <property type="match status" value="1"/>
</dbReference>
<dbReference type="GO" id="GO:0097431">
    <property type="term" value="C:mitotic spindle pole"/>
    <property type="evidence" value="ECO:0007669"/>
    <property type="project" value="TreeGrafter"/>
</dbReference>
<name>A0A3E2BQN8_9BACT</name>